<comment type="subcellular location">
    <subcellularLocation>
        <location evidence="1 8">Cell membrane</location>
        <topology evidence="1 8">Multi-pass membrane protein</topology>
    </subcellularLocation>
</comment>
<feature type="transmembrane region" description="Helical" evidence="8">
    <location>
        <begin position="52"/>
        <end position="78"/>
    </location>
</feature>
<keyword evidence="12" id="KW-1185">Reference proteome</keyword>
<keyword evidence="3" id="KW-1003">Cell membrane</keyword>
<feature type="region of interest" description="Disordered" evidence="9">
    <location>
        <begin position="540"/>
        <end position="584"/>
    </location>
</feature>
<comment type="caution">
    <text evidence="11">The sequence shown here is derived from an EMBL/GenBank/DDBJ whole genome shotgun (WGS) entry which is preliminary data.</text>
</comment>
<dbReference type="InterPro" id="IPR004156">
    <property type="entry name" value="OATP"/>
</dbReference>
<organism evidence="11 12">
    <name type="scientific">Tegillarca granosa</name>
    <name type="common">Malaysian cockle</name>
    <name type="synonym">Anadara granosa</name>
    <dbReference type="NCBI Taxonomy" id="220873"/>
    <lineage>
        <taxon>Eukaryota</taxon>
        <taxon>Metazoa</taxon>
        <taxon>Spiralia</taxon>
        <taxon>Lophotrochozoa</taxon>
        <taxon>Mollusca</taxon>
        <taxon>Bivalvia</taxon>
        <taxon>Autobranchia</taxon>
        <taxon>Pteriomorphia</taxon>
        <taxon>Arcoida</taxon>
        <taxon>Arcoidea</taxon>
        <taxon>Arcidae</taxon>
        <taxon>Tegillarca</taxon>
    </lineage>
</organism>
<comment type="caution">
    <text evidence="8">Lacks conserved residue(s) required for the propagation of feature annotation.</text>
</comment>
<feature type="transmembrane region" description="Helical" evidence="8">
    <location>
        <begin position="150"/>
        <end position="172"/>
    </location>
</feature>
<dbReference type="Gene3D" id="3.30.60.30">
    <property type="match status" value="1"/>
</dbReference>
<feature type="transmembrane region" description="Helical" evidence="8">
    <location>
        <begin position="90"/>
        <end position="113"/>
    </location>
</feature>
<dbReference type="Pfam" id="PF03137">
    <property type="entry name" value="OATP"/>
    <property type="match status" value="1"/>
</dbReference>
<dbReference type="SUPFAM" id="SSF103473">
    <property type="entry name" value="MFS general substrate transporter"/>
    <property type="match status" value="1"/>
</dbReference>
<dbReference type="InterPro" id="IPR036058">
    <property type="entry name" value="Kazal_dom_sf"/>
</dbReference>
<keyword evidence="4 8" id="KW-0812">Transmembrane</keyword>
<feature type="transmembrane region" description="Helical" evidence="8">
    <location>
        <begin position="224"/>
        <end position="244"/>
    </location>
</feature>
<evidence type="ECO:0000256" key="3">
    <source>
        <dbReference type="ARBA" id="ARBA00022475"/>
    </source>
</evidence>
<keyword evidence="6 8" id="KW-0472">Membrane</keyword>
<protein>
    <recommendedName>
        <fullName evidence="8">Solute carrier organic anion transporter family member</fullName>
    </recommendedName>
</protein>
<dbReference type="SUPFAM" id="SSF100895">
    <property type="entry name" value="Kazal-type serine protease inhibitors"/>
    <property type="match status" value="1"/>
</dbReference>
<keyword evidence="8" id="KW-0813">Transport</keyword>
<dbReference type="EMBL" id="JARBDR010000657">
    <property type="protein sequence ID" value="KAJ8308424.1"/>
    <property type="molecule type" value="Genomic_DNA"/>
</dbReference>
<evidence type="ECO:0000259" key="10">
    <source>
        <dbReference type="PROSITE" id="PS51465"/>
    </source>
</evidence>
<dbReference type="PANTHER" id="PTHR11388">
    <property type="entry name" value="ORGANIC ANION TRANSPORTER"/>
    <property type="match status" value="1"/>
</dbReference>
<dbReference type="PROSITE" id="PS51465">
    <property type="entry name" value="KAZAL_2"/>
    <property type="match status" value="1"/>
</dbReference>
<keyword evidence="7" id="KW-1015">Disulfide bond</keyword>
<name>A0ABQ9ET99_TEGGR</name>
<evidence type="ECO:0000256" key="4">
    <source>
        <dbReference type="ARBA" id="ARBA00022692"/>
    </source>
</evidence>
<dbReference type="Gene3D" id="1.20.1250.20">
    <property type="entry name" value="MFS general substrate transporter like domains"/>
    <property type="match status" value="1"/>
</dbReference>
<evidence type="ECO:0000256" key="7">
    <source>
        <dbReference type="ARBA" id="ARBA00023157"/>
    </source>
</evidence>
<feature type="domain" description="Kazal-like" evidence="10">
    <location>
        <begin position="338"/>
        <end position="391"/>
    </location>
</feature>
<feature type="transmembrane region" description="Helical" evidence="8">
    <location>
        <begin position="420"/>
        <end position="439"/>
    </location>
</feature>
<reference evidence="11 12" key="1">
    <citation type="submission" date="2022-12" db="EMBL/GenBank/DDBJ databases">
        <title>Chromosome-level genome of Tegillarca granosa.</title>
        <authorList>
            <person name="Kim J."/>
        </authorList>
    </citation>
    <scope>NUCLEOTIDE SEQUENCE [LARGE SCALE GENOMIC DNA]</scope>
    <source>
        <strain evidence="11">Teg-2019</strain>
        <tissue evidence="11">Adductor muscle</tissue>
    </source>
</reference>
<gene>
    <name evidence="11" type="ORF">KUTeg_013298</name>
</gene>
<evidence type="ECO:0000256" key="8">
    <source>
        <dbReference type="RuleBase" id="RU362056"/>
    </source>
</evidence>
<evidence type="ECO:0000313" key="11">
    <source>
        <dbReference type="EMBL" id="KAJ8308424.1"/>
    </source>
</evidence>
<feature type="transmembrane region" description="Helical" evidence="8">
    <location>
        <begin position="264"/>
        <end position="287"/>
    </location>
</feature>
<keyword evidence="8" id="KW-0406">Ion transport</keyword>
<feature type="compositionally biased region" description="Polar residues" evidence="9">
    <location>
        <begin position="550"/>
        <end position="563"/>
    </location>
</feature>
<feature type="transmembrane region" description="Helical" evidence="8">
    <location>
        <begin position="294"/>
        <end position="314"/>
    </location>
</feature>
<evidence type="ECO:0000256" key="9">
    <source>
        <dbReference type="SAM" id="MobiDB-lite"/>
    </source>
</evidence>
<dbReference type="InterPro" id="IPR002350">
    <property type="entry name" value="Kazal_dom"/>
</dbReference>
<evidence type="ECO:0000256" key="6">
    <source>
        <dbReference type="ARBA" id="ARBA00023136"/>
    </source>
</evidence>
<dbReference type="InterPro" id="IPR036259">
    <property type="entry name" value="MFS_trans_sf"/>
</dbReference>
<proteinExistence type="inferred from homology"/>
<comment type="similarity">
    <text evidence="2 8">Belongs to the organo anion transporter (TC 2.A.60) family.</text>
</comment>
<feature type="transmembrane region" description="Helical" evidence="8">
    <location>
        <begin position="513"/>
        <end position="535"/>
    </location>
</feature>
<dbReference type="PANTHER" id="PTHR11388:SF100">
    <property type="entry name" value="SOLUTE CARRIER ORGANIC ANION TRANSPORTER FAMILY MEMBER 4A1"/>
    <property type="match status" value="1"/>
</dbReference>
<dbReference type="NCBIfam" id="TIGR00805">
    <property type="entry name" value="oat"/>
    <property type="match status" value="1"/>
</dbReference>
<sequence>MAVGSFIFIIPHMLSEEYNWLGQANNLNDSHICSANNTDPCANRKSADASWFLYLFMLAQFVHGIGFTPMFTLGTAYVDDNASTESTSIYLGLIYAITALGVAAGFIGGGQLLNIWVDFDKVDTTLVLYVLNFRIYDTLTPLLDPRWVGAWWLGFVITAVLFFLVAIPILGYPKNLPGTAKIREARITDEQRERKAAKANDKRPIIQKFLDFPKAIFQLIKIPTFLLIVFGACAETLIIGGLAAFAPKVLEEKFDSNPGDAGLIMGGVTLGGGAGGMVLGGVLIKIFKLNLKGMVRLCSMMSFLALLVGAGFFINCPDVNFAGVTQPYMINGIMDPMDSLNGYCNEGCKCNTFNYEPVCGADGFTYFSPCHAGCTDNYTVGPMAKSYADCQCVQGRLFNSSDFTTSPTAVSGECATTCPIMGLFVFLLFLGMLFTLTTCDTCLNGNSQVRCVPDEHRALGLGLQWVALRLLGTIPGPVLTGYVIDTSCSVWQDLCGEQGSCWFYDRQEMSWRLFTWWCAVKVFSGTTFFLSSLFYKPPPEKPVSVKNDASKSLENGTKPSLSPINHGGANRATTSTTDNDSKGQ</sequence>
<dbReference type="Pfam" id="PF07648">
    <property type="entry name" value="Kazal_2"/>
    <property type="match status" value="1"/>
</dbReference>
<evidence type="ECO:0000313" key="12">
    <source>
        <dbReference type="Proteomes" id="UP001217089"/>
    </source>
</evidence>
<accession>A0ABQ9ET99</accession>
<dbReference type="Proteomes" id="UP001217089">
    <property type="component" value="Unassembled WGS sequence"/>
</dbReference>
<evidence type="ECO:0000256" key="1">
    <source>
        <dbReference type="ARBA" id="ARBA00004651"/>
    </source>
</evidence>
<evidence type="ECO:0000256" key="5">
    <source>
        <dbReference type="ARBA" id="ARBA00022989"/>
    </source>
</evidence>
<evidence type="ECO:0000256" key="2">
    <source>
        <dbReference type="ARBA" id="ARBA00009657"/>
    </source>
</evidence>
<keyword evidence="5 8" id="KW-1133">Transmembrane helix</keyword>